<dbReference type="AlphaFoldDB" id="A0A915JHD1"/>
<evidence type="ECO:0000256" key="1">
    <source>
        <dbReference type="ARBA" id="ARBA00004370"/>
    </source>
</evidence>
<accession>A0A915JHD1</accession>
<dbReference type="OMA" id="WIWIRST"/>
<dbReference type="WBParaSite" id="nRc.2.0.1.t25524-RA">
    <property type="protein sequence ID" value="nRc.2.0.1.t25524-RA"/>
    <property type="gene ID" value="nRc.2.0.1.g25524"/>
</dbReference>
<name>A0A915JHD1_ROMCU</name>
<comment type="similarity">
    <text evidence="2">Belongs to the TMEM14 family.</text>
</comment>
<evidence type="ECO:0000256" key="5">
    <source>
        <dbReference type="ARBA" id="ARBA00023136"/>
    </source>
</evidence>
<evidence type="ECO:0000313" key="7">
    <source>
        <dbReference type="Proteomes" id="UP000887565"/>
    </source>
</evidence>
<dbReference type="GO" id="GO:0016020">
    <property type="term" value="C:membrane"/>
    <property type="evidence" value="ECO:0007669"/>
    <property type="project" value="UniProtKB-SubCell"/>
</dbReference>
<keyword evidence="4 6" id="KW-1133">Transmembrane helix</keyword>
<keyword evidence="3 6" id="KW-0812">Transmembrane</keyword>
<evidence type="ECO:0000313" key="8">
    <source>
        <dbReference type="WBParaSite" id="nRc.2.0.1.t25524-RA"/>
    </source>
</evidence>
<protein>
    <submittedName>
        <fullName evidence="8">Uncharacterized protein</fullName>
    </submittedName>
</protein>
<keyword evidence="5 6" id="KW-0472">Membrane</keyword>
<dbReference type="InterPro" id="IPR005349">
    <property type="entry name" value="TMEM14"/>
</dbReference>
<sequence>MLGMDMIWIYPTVKNLAEVYYRPKIWRSSVPSLIAGLAFGVILAAGGSGLLAVVMGYRFYNTYKIMPAGMVCALSLMMLIRSLYKMNT</sequence>
<feature type="transmembrane region" description="Helical" evidence="6">
    <location>
        <begin position="65"/>
        <end position="84"/>
    </location>
</feature>
<feature type="transmembrane region" description="Helical" evidence="6">
    <location>
        <begin position="32"/>
        <end position="59"/>
    </location>
</feature>
<organism evidence="7 8">
    <name type="scientific">Romanomermis culicivorax</name>
    <name type="common">Nematode worm</name>
    <dbReference type="NCBI Taxonomy" id="13658"/>
    <lineage>
        <taxon>Eukaryota</taxon>
        <taxon>Metazoa</taxon>
        <taxon>Ecdysozoa</taxon>
        <taxon>Nematoda</taxon>
        <taxon>Enoplea</taxon>
        <taxon>Dorylaimia</taxon>
        <taxon>Mermithida</taxon>
        <taxon>Mermithoidea</taxon>
        <taxon>Mermithidae</taxon>
        <taxon>Romanomermis</taxon>
    </lineage>
</organism>
<evidence type="ECO:0000256" key="2">
    <source>
        <dbReference type="ARBA" id="ARBA00007590"/>
    </source>
</evidence>
<proteinExistence type="inferred from homology"/>
<reference evidence="8" key="1">
    <citation type="submission" date="2022-11" db="UniProtKB">
        <authorList>
            <consortium name="WormBaseParasite"/>
        </authorList>
    </citation>
    <scope>IDENTIFICATION</scope>
</reference>
<evidence type="ECO:0000256" key="4">
    <source>
        <dbReference type="ARBA" id="ARBA00022989"/>
    </source>
</evidence>
<dbReference type="Pfam" id="PF03647">
    <property type="entry name" value="Tmemb_14"/>
    <property type="match status" value="1"/>
</dbReference>
<dbReference type="Gene3D" id="1.10.10.1740">
    <property type="entry name" value="Transmembrane protein 14-like"/>
    <property type="match status" value="1"/>
</dbReference>
<comment type="subcellular location">
    <subcellularLocation>
        <location evidence="1">Membrane</location>
    </subcellularLocation>
</comment>
<dbReference type="Proteomes" id="UP000887565">
    <property type="component" value="Unplaced"/>
</dbReference>
<evidence type="ECO:0000256" key="3">
    <source>
        <dbReference type="ARBA" id="ARBA00022692"/>
    </source>
</evidence>
<evidence type="ECO:0000256" key="6">
    <source>
        <dbReference type="SAM" id="Phobius"/>
    </source>
</evidence>
<dbReference type="InterPro" id="IPR044890">
    <property type="entry name" value="TMEM14_sf"/>
</dbReference>
<keyword evidence="7" id="KW-1185">Reference proteome</keyword>